<evidence type="ECO:0000313" key="1">
    <source>
        <dbReference type="EMBL" id="TCL40010.1"/>
    </source>
</evidence>
<protein>
    <submittedName>
        <fullName evidence="1">Uncharacterized protein</fullName>
    </submittedName>
</protein>
<organism evidence="1 2">
    <name type="scientific">Anaerospora hongkongensis</name>
    <dbReference type="NCBI Taxonomy" id="244830"/>
    <lineage>
        <taxon>Bacteria</taxon>
        <taxon>Bacillati</taxon>
        <taxon>Bacillota</taxon>
        <taxon>Negativicutes</taxon>
        <taxon>Selenomonadales</taxon>
        <taxon>Sporomusaceae</taxon>
        <taxon>Anaerospora</taxon>
    </lineage>
</organism>
<reference evidence="1 2" key="1">
    <citation type="submission" date="2019-03" db="EMBL/GenBank/DDBJ databases">
        <title>Genomic Encyclopedia of Type Strains, Phase IV (KMG-IV): sequencing the most valuable type-strain genomes for metagenomic binning, comparative biology and taxonomic classification.</title>
        <authorList>
            <person name="Goeker M."/>
        </authorList>
    </citation>
    <scope>NUCLEOTIDE SEQUENCE [LARGE SCALE GENOMIC DNA]</scope>
    <source>
        <strain evidence="1 2">DSM 15969</strain>
    </source>
</reference>
<dbReference type="Proteomes" id="UP000295063">
    <property type="component" value="Unassembled WGS sequence"/>
</dbReference>
<gene>
    <name evidence="1" type="ORF">EV210_101210</name>
</gene>
<name>A0A4R1Q242_9FIRM</name>
<comment type="caution">
    <text evidence="1">The sequence shown here is derived from an EMBL/GenBank/DDBJ whole genome shotgun (WGS) entry which is preliminary data.</text>
</comment>
<keyword evidence="2" id="KW-1185">Reference proteome</keyword>
<dbReference type="EMBL" id="SLUI01000001">
    <property type="protein sequence ID" value="TCL40010.1"/>
    <property type="molecule type" value="Genomic_DNA"/>
</dbReference>
<sequence>MSECEHLWIINMHGLNCCIECINCRVGIIGAYDRLCDKLAAEQATIAAMREALQEAHLGLKACEVYMYDGIIDQALSNTAGAEYSRVKKLEQVADDACAIMDELARGDAPSEAAYEALRESIDLVGWDADNKGNDQTQRLRKMEEAARSLVAVYSTPAEEFAHYGDYETQVLDKVKDLQAVLGEGKQ</sequence>
<accession>A0A4R1Q242</accession>
<dbReference type="AlphaFoldDB" id="A0A4R1Q242"/>
<dbReference type="RefSeq" id="WP_132074212.1">
    <property type="nucleotide sequence ID" value="NZ_SLUI01000001.1"/>
</dbReference>
<proteinExistence type="predicted"/>
<evidence type="ECO:0000313" key="2">
    <source>
        <dbReference type="Proteomes" id="UP000295063"/>
    </source>
</evidence>